<accession>A0A940XS60</accession>
<keyword evidence="1" id="KW-0732">Signal</keyword>
<sequence>MFTALAAVAVAAVVTVAAALALVVGFGAARAHAAVPGPDRGSPNLAVVVAGDGTGQTTSVSSGEPDFARLWQLTGPTATGTEKVPQDWLEGRFPAVRATVIWGTTGVGGWPETDSAPGGDIFMGRQDQVFLAKDGTPWIRSDPALDVNDDDIRWHRAPRSVYDQVQRRELFGSGPVVGDGSRSGDRAWWAAPGLSSGLAAGLVLGSGGTLLIRRAAAGREPGPPRESRQELIDL</sequence>
<feature type="signal peptide" evidence="1">
    <location>
        <begin position="1"/>
        <end position="33"/>
    </location>
</feature>
<name>A0A940XS60_9ACTN</name>
<evidence type="ECO:0000313" key="3">
    <source>
        <dbReference type="Proteomes" id="UP000677413"/>
    </source>
</evidence>
<evidence type="ECO:0000256" key="1">
    <source>
        <dbReference type="SAM" id="SignalP"/>
    </source>
</evidence>
<reference evidence="2 3" key="1">
    <citation type="submission" date="2021-04" db="EMBL/GenBank/DDBJ databases">
        <authorList>
            <person name="Tang X."/>
            <person name="Zhou X."/>
            <person name="Chen X."/>
            <person name="Cernava T."/>
            <person name="Zhang C."/>
        </authorList>
    </citation>
    <scope>NUCLEOTIDE SEQUENCE [LARGE SCALE GENOMIC DNA]</scope>
    <source>
        <strain evidence="2 3">BH-SS-21</strain>
    </source>
</reference>
<dbReference type="AlphaFoldDB" id="A0A940XS60"/>
<dbReference type="EMBL" id="JAGPYQ010000001">
    <property type="protein sequence ID" value="MBQ0846952.1"/>
    <property type="molecule type" value="Genomic_DNA"/>
</dbReference>
<feature type="chain" id="PRO_5038141381" evidence="1">
    <location>
        <begin position="34"/>
        <end position="234"/>
    </location>
</feature>
<dbReference type="Proteomes" id="UP000677413">
    <property type="component" value="Unassembled WGS sequence"/>
</dbReference>
<keyword evidence="3" id="KW-1185">Reference proteome</keyword>
<protein>
    <submittedName>
        <fullName evidence="2">Uncharacterized protein</fullName>
    </submittedName>
</protein>
<gene>
    <name evidence="2" type="ORF">J8N05_01780</name>
</gene>
<organism evidence="2 3">
    <name type="scientific">Streptomyces liliiviolaceus</name>
    <dbReference type="NCBI Taxonomy" id="2823109"/>
    <lineage>
        <taxon>Bacteria</taxon>
        <taxon>Bacillati</taxon>
        <taxon>Actinomycetota</taxon>
        <taxon>Actinomycetes</taxon>
        <taxon>Kitasatosporales</taxon>
        <taxon>Streptomycetaceae</taxon>
        <taxon>Streptomyces</taxon>
    </lineage>
</organism>
<evidence type="ECO:0000313" key="2">
    <source>
        <dbReference type="EMBL" id="MBQ0846952.1"/>
    </source>
</evidence>
<proteinExistence type="predicted"/>
<comment type="caution">
    <text evidence="2">The sequence shown here is derived from an EMBL/GenBank/DDBJ whole genome shotgun (WGS) entry which is preliminary data.</text>
</comment>